<keyword evidence="2" id="KW-1185">Reference proteome</keyword>
<protein>
    <submittedName>
        <fullName evidence="1">Uncharacterized protein</fullName>
    </submittedName>
</protein>
<evidence type="ECO:0000313" key="1">
    <source>
        <dbReference type="EMBL" id="KAK3785970.1"/>
    </source>
</evidence>
<dbReference type="AlphaFoldDB" id="A0AAE1DXJ0"/>
<sequence>MITGGFNRCNTSRALPGFQQYVTCATREKATLDLYYANVTDACTSYSVCPLSKSSHCLILLKAKYRSLVQRIQTEMENAGYYHVHTKQEPISKPLWILQTGLCLSTVHRMRANLTTAF</sequence>
<dbReference type="EMBL" id="JAWDGP010002041">
    <property type="protein sequence ID" value="KAK3785970.1"/>
    <property type="molecule type" value="Genomic_DNA"/>
</dbReference>
<gene>
    <name evidence="1" type="ORF">RRG08_018514</name>
</gene>
<name>A0AAE1DXJ0_9GAST</name>
<proteinExistence type="predicted"/>
<dbReference type="Proteomes" id="UP001283361">
    <property type="component" value="Unassembled WGS sequence"/>
</dbReference>
<evidence type="ECO:0000313" key="2">
    <source>
        <dbReference type="Proteomes" id="UP001283361"/>
    </source>
</evidence>
<comment type="caution">
    <text evidence="1">The sequence shown here is derived from an EMBL/GenBank/DDBJ whole genome shotgun (WGS) entry which is preliminary data.</text>
</comment>
<reference evidence="1" key="1">
    <citation type="journal article" date="2023" name="G3 (Bethesda)">
        <title>A reference genome for the long-term kleptoplast-retaining sea slug Elysia crispata morphotype clarki.</title>
        <authorList>
            <person name="Eastman K.E."/>
            <person name="Pendleton A.L."/>
            <person name="Shaikh M.A."/>
            <person name="Suttiyut T."/>
            <person name="Ogas R."/>
            <person name="Tomko P."/>
            <person name="Gavelis G."/>
            <person name="Widhalm J.R."/>
            <person name="Wisecaver J.H."/>
        </authorList>
    </citation>
    <scope>NUCLEOTIDE SEQUENCE</scope>
    <source>
        <strain evidence="1">ECLA1</strain>
    </source>
</reference>
<accession>A0AAE1DXJ0</accession>
<organism evidence="1 2">
    <name type="scientific">Elysia crispata</name>
    <name type="common">lettuce slug</name>
    <dbReference type="NCBI Taxonomy" id="231223"/>
    <lineage>
        <taxon>Eukaryota</taxon>
        <taxon>Metazoa</taxon>
        <taxon>Spiralia</taxon>
        <taxon>Lophotrochozoa</taxon>
        <taxon>Mollusca</taxon>
        <taxon>Gastropoda</taxon>
        <taxon>Heterobranchia</taxon>
        <taxon>Euthyneura</taxon>
        <taxon>Panpulmonata</taxon>
        <taxon>Sacoglossa</taxon>
        <taxon>Placobranchoidea</taxon>
        <taxon>Plakobranchidae</taxon>
        <taxon>Elysia</taxon>
    </lineage>
</organism>